<evidence type="ECO:0000313" key="2">
    <source>
        <dbReference type="EMBL" id="PZQ12883.1"/>
    </source>
</evidence>
<reference evidence="2 3" key="1">
    <citation type="submission" date="2017-08" db="EMBL/GenBank/DDBJ databases">
        <title>Infants hospitalized years apart are colonized by the same room-sourced microbial strains.</title>
        <authorList>
            <person name="Brooks B."/>
            <person name="Olm M.R."/>
            <person name="Firek B.A."/>
            <person name="Baker R."/>
            <person name="Thomas B.C."/>
            <person name="Morowitz M.J."/>
            <person name="Banfield J.F."/>
        </authorList>
    </citation>
    <scope>NUCLEOTIDE SEQUENCE [LARGE SCALE GENOMIC DNA]</scope>
    <source>
        <strain evidence="2">S2_005_003_R2_42</strain>
    </source>
</reference>
<dbReference type="EMBL" id="QFPO01000011">
    <property type="protein sequence ID" value="PZQ12883.1"/>
    <property type="molecule type" value="Genomic_DNA"/>
</dbReference>
<gene>
    <name evidence="2" type="ORF">DI564_12625</name>
</gene>
<feature type="transmembrane region" description="Helical" evidence="1">
    <location>
        <begin position="21"/>
        <end position="38"/>
    </location>
</feature>
<feature type="transmembrane region" description="Helical" evidence="1">
    <location>
        <begin position="124"/>
        <end position="147"/>
    </location>
</feature>
<keyword evidence="1" id="KW-0472">Membrane</keyword>
<dbReference type="AlphaFoldDB" id="A0A2W5M6A0"/>
<comment type="caution">
    <text evidence="2">The sequence shown here is derived from an EMBL/GenBank/DDBJ whole genome shotgun (WGS) entry which is preliminary data.</text>
</comment>
<proteinExistence type="predicted"/>
<sequence length="218" mass="24263">MIRALPVSAGEKAGRWERGSFLIGLAAIGLAIAAGLIVPGRSGAVIVFSCIVIELAALSVTAWLWLRRNWSLFRHPTRSFAHELDADFVHHRRLVAALRRFPVAQLEARLRYLRARRQLMQQGLSLFSGGLERLGILPVIGVLYLQFRDWRWGDWARLADVNLLQALLIWALLLVYVSGWRLVIVHRRTAVYEALLAEAAQACDRDCDAVAGGFGSAA</sequence>
<organism evidence="2 3">
    <name type="scientific">Rhodanobacter denitrificans</name>
    <dbReference type="NCBI Taxonomy" id="666685"/>
    <lineage>
        <taxon>Bacteria</taxon>
        <taxon>Pseudomonadati</taxon>
        <taxon>Pseudomonadota</taxon>
        <taxon>Gammaproteobacteria</taxon>
        <taxon>Lysobacterales</taxon>
        <taxon>Rhodanobacteraceae</taxon>
        <taxon>Rhodanobacter</taxon>
    </lineage>
</organism>
<evidence type="ECO:0000313" key="3">
    <source>
        <dbReference type="Proteomes" id="UP000249046"/>
    </source>
</evidence>
<accession>A0A2W5M6A0</accession>
<feature type="transmembrane region" description="Helical" evidence="1">
    <location>
        <begin position="167"/>
        <end position="184"/>
    </location>
</feature>
<name>A0A2W5M6A0_9GAMM</name>
<evidence type="ECO:0000256" key="1">
    <source>
        <dbReference type="SAM" id="Phobius"/>
    </source>
</evidence>
<feature type="transmembrane region" description="Helical" evidence="1">
    <location>
        <begin position="44"/>
        <end position="66"/>
    </location>
</feature>
<keyword evidence="1" id="KW-1133">Transmembrane helix</keyword>
<protein>
    <submittedName>
        <fullName evidence="2">Uncharacterized protein</fullName>
    </submittedName>
</protein>
<dbReference type="Proteomes" id="UP000249046">
    <property type="component" value="Unassembled WGS sequence"/>
</dbReference>
<keyword evidence="1" id="KW-0812">Transmembrane</keyword>